<reference evidence="9 10" key="1">
    <citation type="submission" date="2018-08" db="EMBL/GenBank/DDBJ databases">
        <title>Chitinophagaceae sp. K23C18032701, a novel bacterium isolated from forest soil.</title>
        <authorList>
            <person name="Wang C."/>
        </authorList>
    </citation>
    <scope>NUCLEOTIDE SEQUENCE [LARGE SCALE GENOMIC DNA]</scope>
    <source>
        <strain evidence="9 10">K23C18032701</strain>
    </source>
</reference>
<proteinExistence type="predicted"/>
<feature type="transmembrane region" description="Helical" evidence="6">
    <location>
        <begin position="417"/>
        <end position="441"/>
    </location>
</feature>
<dbReference type="InterPro" id="IPR050250">
    <property type="entry name" value="Macrolide_Exporter_MacB"/>
</dbReference>
<dbReference type="PANTHER" id="PTHR30572">
    <property type="entry name" value="MEMBRANE COMPONENT OF TRANSPORTER-RELATED"/>
    <property type="match status" value="1"/>
</dbReference>
<evidence type="ECO:0000256" key="4">
    <source>
        <dbReference type="ARBA" id="ARBA00022989"/>
    </source>
</evidence>
<organism evidence="9 10">
    <name type="scientific">Deminuibacter soli</name>
    <dbReference type="NCBI Taxonomy" id="2291815"/>
    <lineage>
        <taxon>Bacteria</taxon>
        <taxon>Pseudomonadati</taxon>
        <taxon>Bacteroidota</taxon>
        <taxon>Chitinophagia</taxon>
        <taxon>Chitinophagales</taxon>
        <taxon>Chitinophagaceae</taxon>
        <taxon>Deminuibacter</taxon>
    </lineage>
</organism>
<evidence type="ECO:0000256" key="1">
    <source>
        <dbReference type="ARBA" id="ARBA00004651"/>
    </source>
</evidence>
<dbReference type="Pfam" id="PF02687">
    <property type="entry name" value="FtsX"/>
    <property type="match status" value="2"/>
</dbReference>
<dbReference type="GO" id="GO:0005886">
    <property type="term" value="C:plasma membrane"/>
    <property type="evidence" value="ECO:0007669"/>
    <property type="project" value="UniProtKB-SubCell"/>
</dbReference>
<feature type="domain" description="ABC3 transporter permease C-terminal" evidence="7">
    <location>
        <begin position="286"/>
        <end position="400"/>
    </location>
</feature>
<gene>
    <name evidence="9" type="ORF">DXN05_23645</name>
</gene>
<dbReference type="RefSeq" id="WP_116849785.1">
    <property type="nucleotide sequence ID" value="NZ_QTJU01000016.1"/>
</dbReference>
<dbReference type="InterPro" id="IPR025857">
    <property type="entry name" value="MacB_PCD"/>
</dbReference>
<evidence type="ECO:0000259" key="7">
    <source>
        <dbReference type="Pfam" id="PF02687"/>
    </source>
</evidence>
<dbReference type="EMBL" id="QTJU01000016">
    <property type="protein sequence ID" value="RFM25707.1"/>
    <property type="molecule type" value="Genomic_DNA"/>
</dbReference>
<evidence type="ECO:0000256" key="6">
    <source>
        <dbReference type="SAM" id="Phobius"/>
    </source>
</evidence>
<feature type="transmembrane region" description="Helical" evidence="6">
    <location>
        <begin position="749"/>
        <end position="771"/>
    </location>
</feature>
<keyword evidence="4 6" id="KW-1133">Transmembrane helix</keyword>
<dbReference type="PROSITE" id="PS51257">
    <property type="entry name" value="PROKAR_LIPOPROTEIN"/>
    <property type="match status" value="1"/>
</dbReference>
<feature type="domain" description="ABC3 transporter permease C-terminal" evidence="7">
    <location>
        <begin position="671"/>
        <end position="783"/>
    </location>
</feature>
<dbReference type="GO" id="GO:0022857">
    <property type="term" value="F:transmembrane transporter activity"/>
    <property type="evidence" value="ECO:0007669"/>
    <property type="project" value="TreeGrafter"/>
</dbReference>
<keyword evidence="5 6" id="KW-0472">Membrane</keyword>
<keyword evidence="10" id="KW-1185">Reference proteome</keyword>
<sequence length="790" mass="87672">MYQNYLKIAWRNLLKDRQSTMLNLAGLATGLACVLFIYLWVIDELHVDRFYDNSDRLMQLMEKRNYNGKIGVSEESSGLLAAAVARDVPGVQYAVTVIPAGWFPKSTLTEGEHNFNASGQYAGKDYFRVFSLPLLEGQKDQVLASPDRIVISDELAQRLFNTTSNITGKTIQLQHTHTFTVSGVFKRMPANATEQFDYILSLEYFAAQSPWITYWGNTGPHNFVLLKARMQPAAFNKKLADIVTRNTGDSSRSVMATPYADHYLYGKYTDGVRSGGRIEYVRLFSLIALFILLIACINFMNLSTARASRRLKEVGIKKVAGATRTNLVCQFLCESVMLSMLAMGFAFVLVLLLMPQFNHLTGKQITLRLSTGIVLPAVLIAVVTGVLAGSYPAFYLSRFKPVAVLKGKLRTSMGELFARKGLVVFQFTLSVVFIVAVVVVYQQMKYIQSGNLGYNKDNVLVIASDGKLNGNQARFTEALRRIRGVIDAGGTSHNIVGHNFAIGGVQWRGMTADDGNIYFEAAGVDYNLLHTLNIQMAEGRNFSREYGTDSTGIILNEAAVKTMGFKNPLGETVRVSNENKHVVGVVKDFHFESFHEVVKPMFLSLQTGDSAGNFKMMVRVQQGKEAAVIEQIRALYQQVNPGFVFDYHFLDEAFQRQYQAEMQVASLSKYFAALAIIISCLGLFGLAAFTARRRQKEIGIRKVVGATVQQIALLLSVEFLQLVAVAICIAFPLAWWMMSRWLHSFAYQVHMGAGIFIGAGVAVIFITLCTVSVQSIKAAITNPVKSLKSE</sequence>
<feature type="transmembrane region" description="Helical" evidence="6">
    <location>
        <begin position="373"/>
        <end position="396"/>
    </location>
</feature>
<dbReference type="AlphaFoldDB" id="A0A3E1ND02"/>
<feature type="transmembrane region" description="Helical" evidence="6">
    <location>
        <begin position="21"/>
        <end position="41"/>
    </location>
</feature>
<keyword evidence="3 6" id="KW-0812">Transmembrane</keyword>
<feature type="transmembrane region" description="Helical" evidence="6">
    <location>
        <begin position="327"/>
        <end position="353"/>
    </location>
</feature>
<evidence type="ECO:0000256" key="3">
    <source>
        <dbReference type="ARBA" id="ARBA00022692"/>
    </source>
</evidence>
<dbReference type="Pfam" id="PF12704">
    <property type="entry name" value="MacB_PCD"/>
    <property type="match status" value="2"/>
</dbReference>
<comment type="caution">
    <text evidence="9">The sequence shown here is derived from an EMBL/GenBank/DDBJ whole genome shotgun (WGS) entry which is preliminary data.</text>
</comment>
<keyword evidence="2" id="KW-1003">Cell membrane</keyword>
<comment type="subcellular location">
    <subcellularLocation>
        <location evidence="1">Cell membrane</location>
        <topology evidence="1">Multi-pass membrane protein</topology>
    </subcellularLocation>
</comment>
<protein>
    <submittedName>
        <fullName evidence="9">ABC transporter permease</fullName>
    </submittedName>
</protein>
<evidence type="ECO:0000259" key="8">
    <source>
        <dbReference type="Pfam" id="PF12704"/>
    </source>
</evidence>
<evidence type="ECO:0000313" key="10">
    <source>
        <dbReference type="Proteomes" id="UP000261284"/>
    </source>
</evidence>
<dbReference type="PANTHER" id="PTHR30572:SF18">
    <property type="entry name" value="ABC-TYPE MACROLIDE FAMILY EXPORT SYSTEM PERMEASE COMPONENT 2"/>
    <property type="match status" value="1"/>
</dbReference>
<evidence type="ECO:0000256" key="2">
    <source>
        <dbReference type="ARBA" id="ARBA00022475"/>
    </source>
</evidence>
<feature type="transmembrane region" description="Helical" evidence="6">
    <location>
        <begin position="670"/>
        <end position="691"/>
    </location>
</feature>
<dbReference type="OrthoDB" id="5933722at2"/>
<accession>A0A3E1ND02</accession>
<feature type="transmembrane region" description="Helical" evidence="6">
    <location>
        <begin position="283"/>
        <end position="302"/>
    </location>
</feature>
<name>A0A3E1ND02_9BACT</name>
<dbReference type="Proteomes" id="UP000261284">
    <property type="component" value="Unassembled WGS sequence"/>
</dbReference>
<evidence type="ECO:0000313" key="9">
    <source>
        <dbReference type="EMBL" id="RFM25707.1"/>
    </source>
</evidence>
<evidence type="ECO:0000256" key="5">
    <source>
        <dbReference type="ARBA" id="ARBA00023136"/>
    </source>
</evidence>
<feature type="transmembrane region" description="Helical" evidence="6">
    <location>
        <begin position="712"/>
        <end position="737"/>
    </location>
</feature>
<feature type="domain" description="MacB-like periplasmic core" evidence="8">
    <location>
        <begin position="428"/>
        <end position="634"/>
    </location>
</feature>
<dbReference type="InterPro" id="IPR003838">
    <property type="entry name" value="ABC3_permease_C"/>
</dbReference>
<feature type="domain" description="MacB-like periplasmic core" evidence="8">
    <location>
        <begin position="20"/>
        <end position="240"/>
    </location>
</feature>